<dbReference type="SUPFAM" id="SSF52467">
    <property type="entry name" value="DHS-like NAD/FAD-binding domain"/>
    <property type="match status" value="1"/>
</dbReference>
<comment type="caution">
    <text evidence="7">The sequence shown here is derived from an EMBL/GenBank/DDBJ whole genome shotgun (WGS) entry which is preliminary data.</text>
</comment>
<evidence type="ECO:0000313" key="8">
    <source>
        <dbReference type="Proteomes" id="UP000236959"/>
    </source>
</evidence>
<dbReference type="CDD" id="cd07039">
    <property type="entry name" value="TPP_PYR_POX"/>
    <property type="match status" value="1"/>
</dbReference>
<dbReference type="CDD" id="cd02014">
    <property type="entry name" value="TPP_POX"/>
    <property type="match status" value="1"/>
</dbReference>
<dbReference type="InterPro" id="IPR047210">
    <property type="entry name" value="TPP_PYR_POXB-like"/>
</dbReference>
<gene>
    <name evidence="7" type="ORF">CLV41_108141</name>
</gene>
<dbReference type="Proteomes" id="UP000236959">
    <property type="component" value="Unassembled WGS sequence"/>
</dbReference>
<protein>
    <submittedName>
        <fullName evidence="7">Pyruvate dehydrogenase (Quinone)/pyruvate oxidase</fullName>
    </submittedName>
</protein>
<dbReference type="InterPro" id="IPR000399">
    <property type="entry name" value="TPP-bd_CS"/>
</dbReference>
<dbReference type="InterPro" id="IPR047212">
    <property type="entry name" value="TPP_POXB-like"/>
</dbReference>
<dbReference type="InterPro" id="IPR029035">
    <property type="entry name" value="DHS-like_NAD/FAD-binding_dom"/>
</dbReference>
<dbReference type="FunFam" id="3.40.50.970:FF:000007">
    <property type="entry name" value="Acetolactate synthase"/>
    <property type="match status" value="1"/>
</dbReference>
<dbReference type="AlphaFoldDB" id="A0A2S3UPU6"/>
<keyword evidence="8" id="KW-1185">Reference proteome</keyword>
<dbReference type="GO" id="GO:0000287">
    <property type="term" value="F:magnesium ion binding"/>
    <property type="evidence" value="ECO:0007669"/>
    <property type="project" value="InterPro"/>
</dbReference>
<comment type="similarity">
    <text evidence="1 3">Belongs to the TPP enzyme family.</text>
</comment>
<dbReference type="EMBL" id="PPCN01000008">
    <property type="protein sequence ID" value="POF29716.1"/>
    <property type="molecule type" value="Genomic_DNA"/>
</dbReference>
<dbReference type="InterPro" id="IPR012000">
    <property type="entry name" value="Thiamin_PyroP_enz_cen_dom"/>
</dbReference>
<evidence type="ECO:0000256" key="1">
    <source>
        <dbReference type="ARBA" id="ARBA00007812"/>
    </source>
</evidence>
<dbReference type="Pfam" id="PF00205">
    <property type="entry name" value="TPP_enzyme_M"/>
    <property type="match status" value="1"/>
</dbReference>
<dbReference type="InterPro" id="IPR029061">
    <property type="entry name" value="THDP-binding"/>
</dbReference>
<accession>A0A2S3UPU6</accession>
<evidence type="ECO:0000259" key="4">
    <source>
        <dbReference type="Pfam" id="PF00205"/>
    </source>
</evidence>
<dbReference type="Pfam" id="PF02775">
    <property type="entry name" value="TPP_enzyme_C"/>
    <property type="match status" value="1"/>
</dbReference>
<dbReference type="PANTHER" id="PTHR42981:SF2">
    <property type="entry name" value="PYRUVATE DEHYDROGENASE [UBIQUINONE]"/>
    <property type="match status" value="1"/>
</dbReference>
<dbReference type="Gene3D" id="3.40.50.970">
    <property type="match status" value="2"/>
</dbReference>
<name>A0A2S3UPU6_9HYPH</name>
<dbReference type="InterPro" id="IPR047211">
    <property type="entry name" value="POXB-like"/>
</dbReference>
<evidence type="ECO:0000259" key="6">
    <source>
        <dbReference type="Pfam" id="PF02776"/>
    </source>
</evidence>
<dbReference type="Gene3D" id="3.40.50.1220">
    <property type="entry name" value="TPP-binding domain"/>
    <property type="match status" value="1"/>
</dbReference>
<dbReference type="InterPro" id="IPR011766">
    <property type="entry name" value="TPP_enzyme_TPP-bd"/>
</dbReference>
<reference evidence="7 8" key="1">
    <citation type="submission" date="2018-01" db="EMBL/GenBank/DDBJ databases">
        <title>Genomic Encyclopedia of Archaeal and Bacterial Type Strains, Phase II (KMG-II): from individual species to whole genera.</title>
        <authorList>
            <person name="Goeker M."/>
        </authorList>
    </citation>
    <scope>NUCLEOTIDE SEQUENCE [LARGE SCALE GENOMIC DNA]</scope>
    <source>
        <strain evidence="7 8">DSM 17023</strain>
    </source>
</reference>
<dbReference type="SUPFAM" id="SSF52518">
    <property type="entry name" value="Thiamin diphosphate-binding fold (THDP-binding)"/>
    <property type="match status" value="2"/>
</dbReference>
<keyword evidence="7" id="KW-0670">Pyruvate</keyword>
<sequence>MRVAELVLEALYQHGVRQVFGIPGDAINDFTYALHNRSDMDFVLVRHEEAGAFAASAQAKLTGELSCCMGTAGGGSIHLLNGLYDAKMDKAPVIAITGQVATDFIGTGYHQEVDTERLFSDVAVYSKTVMDPGQLPGILLEAIKAALSERGPAHISVPTNIAGRKVPFIPGNLQLAKAQSQITPADTALRQAADLIGKSVKPVILAGIGGAEAKADILELARKLKAPIVRTLRAKDWIDEHHIECVGGLGLLGGRAGSKAMDGCDCLIMLGTDYPYVDFYPKSAKTIQVDRDIRQLGKRTTIDVPLHGDVGSTLKALVPLIADKTADGFQQSIREIHEKERKSWAKDETSSDTPLKPQTVLATVGRLAPEDAVFLCDTGTVTAWSARHLTVGDGQRFVLSACLGTMAFAMSGALGAQLRFPDRPVVALAGDGGFAMLMADFVTAVRYNLPITVVVLENKKLGFIALEQEGKGLPEHSIDLVNPDFVAFAKACGGVGLRADSYDGLQSALKEAFSNNLPTVINVAVDPEALIVPPEINMNQAYHFGLAKTRESVETIENALKEHMGKKDASD</sequence>
<feature type="domain" description="Thiamine pyrophosphate enzyme N-terminal TPP-binding" evidence="6">
    <location>
        <begin position="1"/>
        <end position="116"/>
    </location>
</feature>
<dbReference type="GO" id="GO:0030976">
    <property type="term" value="F:thiamine pyrophosphate binding"/>
    <property type="evidence" value="ECO:0007669"/>
    <property type="project" value="InterPro"/>
</dbReference>
<organism evidence="7 8">
    <name type="scientific">Roseibium marinum</name>
    <dbReference type="NCBI Taxonomy" id="281252"/>
    <lineage>
        <taxon>Bacteria</taxon>
        <taxon>Pseudomonadati</taxon>
        <taxon>Pseudomonadota</taxon>
        <taxon>Alphaproteobacteria</taxon>
        <taxon>Hyphomicrobiales</taxon>
        <taxon>Stappiaceae</taxon>
        <taxon>Roseibium</taxon>
    </lineage>
</organism>
<dbReference type="PANTHER" id="PTHR42981">
    <property type="entry name" value="PYRUVATE DEHYDROGENASE [UBIQUINONE]"/>
    <property type="match status" value="1"/>
</dbReference>
<dbReference type="RefSeq" id="WP_103223773.1">
    <property type="nucleotide sequence ID" value="NZ_PPCN01000008.1"/>
</dbReference>
<evidence type="ECO:0000313" key="7">
    <source>
        <dbReference type="EMBL" id="POF29716.1"/>
    </source>
</evidence>
<evidence type="ECO:0000256" key="3">
    <source>
        <dbReference type="RuleBase" id="RU362132"/>
    </source>
</evidence>
<dbReference type="GO" id="GO:0003824">
    <property type="term" value="F:catalytic activity"/>
    <property type="evidence" value="ECO:0007669"/>
    <property type="project" value="InterPro"/>
</dbReference>
<evidence type="ECO:0000259" key="5">
    <source>
        <dbReference type="Pfam" id="PF02775"/>
    </source>
</evidence>
<keyword evidence="2 3" id="KW-0786">Thiamine pyrophosphate</keyword>
<dbReference type="PROSITE" id="PS00187">
    <property type="entry name" value="TPP_ENZYMES"/>
    <property type="match status" value="1"/>
</dbReference>
<proteinExistence type="inferred from homology"/>
<feature type="domain" description="Thiamine pyrophosphate enzyme central" evidence="4">
    <location>
        <begin position="189"/>
        <end position="317"/>
    </location>
</feature>
<dbReference type="OrthoDB" id="4494979at2"/>
<feature type="domain" description="Thiamine pyrophosphate enzyme TPP-binding" evidence="5">
    <location>
        <begin position="377"/>
        <end position="523"/>
    </location>
</feature>
<dbReference type="Pfam" id="PF02776">
    <property type="entry name" value="TPP_enzyme_N"/>
    <property type="match status" value="1"/>
</dbReference>
<evidence type="ECO:0000256" key="2">
    <source>
        <dbReference type="ARBA" id="ARBA00023052"/>
    </source>
</evidence>
<dbReference type="GO" id="GO:0019752">
    <property type="term" value="P:carboxylic acid metabolic process"/>
    <property type="evidence" value="ECO:0007669"/>
    <property type="project" value="UniProtKB-ARBA"/>
</dbReference>
<dbReference type="InterPro" id="IPR012001">
    <property type="entry name" value="Thiamin_PyroP_enz_TPP-bd_dom"/>
</dbReference>